<dbReference type="Gene3D" id="3.20.20.140">
    <property type="entry name" value="Metal-dependent hydrolases"/>
    <property type="match status" value="2"/>
</dbReference>
<feature type="domain" description="Amidohydrolase-related" evidence="3">
    <location>
        <begin position="19"/>
        <end position="156"/>
    </location>
</feature>
<dbReference type="PANTHER" id="PTHR21240">
    <property type="entry name" value="2-AMINO-3-CARBOXYLMUCONATE-6-SEMIALDEHYDE DECARBOXYLASE"/>
    <property type="match status" value="1"/>
</dbReference>
<evidence type="ECO:0000259" key="3">
    <source>
        <dbReference type="Pfam" id="PF04909"/>
    </source>
</evidence>
<dbReference type="InterPro" id="IPR032465">
    <property type="entry name" value="ACMSD"/>
</dbReference>
<dbReference type="Proteomes" id="UP000824469">
    <property type="component" value="Unassembled WGS sequence"/>
</dbReference>
<dbReference type="AlphaFoldDB" id="A0AA38CTG9"/>
<dbReference type="GO" id="GO:0016831">
    <property type="term" value="F:carboxy-lyase activity"/>
    <property type="evidence" value="ECO:0007669"/>
    <property type="project" value="UniProtKB-KW"/>
</dbReference>
<feature type="domain" description="Amidohydrolase-related" evidence="3">
    <location>
        <begin position="159"/>
        <end position="246"/>
    </location>
</feature>
<evidence type="ECO:0000313" key="5">
    <source>
        <dbReference type="Proteomes" id="UP000824469"/>
    </source>
</evidence>
<keyword evidence="1 2" id="KW-0456">Lyase</keyword>
<dbReference type="GO" id="GO:0016787">
    <property type="term" value="F:hydrolase activity"/>
    <property type="evidence" value="ECO:0007669"/>
    <property type="project" value="InterPro"/>
</dbReference>
<dbReference type="SUPFAM" id="SSF51556">
    <property type="entry name" value="Metallo-dependent hydrolases"/>
    <property type="match status" value="1"/>
</dbReference>
<dbReference type="PANTHER" id="PTHR21240:SF19">
    <property type="entry name" value="CATALYTIC_ HYDROLASE"/>
    <property type="match status" value="1"/>
</dbReference>
<organism evidence="4 5">
    <name type="scientific">Taxus chinensis</name>
    <name type="common">Chinese yew</name>
    <name type="synonym">Taxus wallichiana var. chinensis</name>
    <dbReference type="NCBI Taxonomy" id="29808"/>
    <lineage>
        <taxon>Eukaryota</taxon>
        <taxon>Viridiplantae</taxon>
        <taxon>Streptophyta</taxon>
        <taxon>Embryophyta</taxon>
        <taxon>Tracheophyta</taxon>
        <taxon>Spermatophyta</taxon>
        <taxon>Pinopsida</taxon>
        <taxon>Pinidae</taxon>
        <taxon>Conifers II</taxon>
        <taxon>Cupressales</taxon>
        <taxon>Taxaceae</taxon>
        <taxon>Taxus</taxon>
    </lineage>
</organism>
<keyword evidence="5" id="KW-1185">Reference proteome</keyword>
<name>A0AA38CTG9_TAXCH</name>
<evidence type="ECO:0000256" key="1">
    <source>
        <dbReference type="ARBA" id="ARBA00023239"/>
    </source>
</evidence>
<dbReference type="EMBL" id="JAHRHJ020000009">
    <property type="protein sequence ID" value="KAH9302433.1"/>
    <property type="molecule type" value="Genomic_DNA"/>
</dbReference>
<dbReference type="OMA" id="NEDLEWI"/>
<sequence length="246" mass="27582">RTRKITVETTAMASKCQVIDSHLHVWASPEEAASRHPYFPGQEPSMIGSKDFLLQCMDDAGVDGALIVQPINHMFDHSYINSVLQRYPTKFVGCCLANPAEDGSGIGELEHLVTKEGYRAVRFNPYLWPDSQKMTNKVGKTMFAKSGELGVPVGFMCFKVYVKLSASFRVSRKLYPYDDTSSLLSDLVTTFGAKRLMWGSDFPFVVKECGYKEARDQIPYLSSKGLPLSNEDLEWIMGKTAMHLFP</sequence>
<feature type="non-terminal residue" evidence="4">
    <location>
        <position position="246"/>
    </location>
</feature>
<comment type="similarity">
    <text evidence="2">Belongs to the metallo-dependent hydrolases superfamily.</text>
</comment>
<evidence type="ECO:0000313" key="4">
    <source>
        <dbReference type="EMBL" id="KAH9302433.1"/>
    </source>
</evidence>
<accession>A0AA38CTG9</accession>
<feature type="non-terminal residue" evidence="4">
    <location>
        <position position="1"/>
    </location>
</feature>
<comment type="caution">
    <text evidence="4">The sequence shown here is derived from an EMBL/GenBank/DDBJ whole genome shotgun (WGS) entry which is preliminary data.</text>
</comment>
<evidence type="ECO:0000256" key="2">
    <source>
        <dbReference type="RuleBase" id="RU366045"/>
    </source>
</evidence>
<keyword evidence="2" id="KW-0210">Decarboxylase</keyword>
<dbReference type="Pfam" id="PF04909">
    <property type="entry name" value="Amidohydro_2"/>
    <property type="match status" value="2"/>
</dbReference>
<gene>
    <name evidence="4" type="ORF">KI387_014016</name>
</gene>
<dbReference type="InterPro" id="IPR032466">
    <property type="entry name" value="Metal_Hydrolase"/>
</dbReference>
<proteinExistence type="inferred from homology"/>
<protein>
    <recommendedName>
        <fullName evidence="3">Amidohydrolase-related domain-containing protein</fullName>
    </recommendedName>
</protein>
<dbReference type="InterPro" id="IPR006680">
    <property type="entry name" value="Amidohydro-rel"/>
</dbReference>
<reference evidence="4 5" key="1">
    <citation type="journal article" date="2021" name="Nat. Plants">
        <title>The Taxus genome provides insights into paclitaxel biosynthesis.</title>
        <authorList>
            <person name="Xiong X."/>
            <person name="Gou J."/>
            <person name="Liao Q."/>
            <person name="Li Y."/>
            <person name="Zhou Q."/>
            <person name="Bi G."/>
            <person name="Li C."/>
            <person name="Du R."/>
            <person name="Wang X."/>
            <person name="Sun T."/>
            <person name="Guo L."/>
            <person name="Liang H."/>
            <person name="Lu P."/>
            <person name="Wu Y."/>
            <person name="Zhang Z."/>
            <person name="Ro D.K."/>
            <person name="Shang Y."/>
            <person name="Huang S."/>
            <person name="Yan J."/>
        </authorList>
    </citation>
    <scope>NUCLEOTIDE SEQUENCE [LARGE SCALE GENOMIC DNA]</scope>
    <source>
        <strain evidence="4">Ta-2019</strain>
    </source>
</reference>